<comment type="caution">
    <text evidence="3">The sequence shown here is derived from an EMBL/GenBank/DDBJ whole genome shotgun (WGS) entry which is preliminary data.</text>
</comment>
<evidence type="ECO:0000256" key="2">
    <source>
        <dbReference type="SAM" id="Phobius"/>
    </source>
</evidence>
<dbReference type="InterPro" id="IPR045714">
    <property type="entry name" value="DUF6070"/>
</dbReference>
<gene>
    <name evidence="3" type="ORF">H6A13_03590</name>
</gene>
<proteinExistence type="predicted"/>
<evidence type="ECO:0000313" key="4">
    <source>
        <dbReference type="Proteomes" id="UP000713880"/>
    </source>
</evidence>
<keyword evidence="2" id="KW-0812">Transmembrane</keyword>
<dbReference type="Pfam" id="PF19546">
    <property type="entry name" value="DUF6070"/>
    <property type="match status" value="1"/>
</dbReference>
<sequence>MEDLKWLFKKYGILFAVLLLVMILSCIMYNRQEEHIPKTDSNSETDLRKTESNELSEEERWEKGYDLPIEEEKKEEAETDCFVIMDRLSDIYMNADKGDASNVVLSDETLDQMQDVVGESGSPVITSEIYCTMSNYEKMDQFLKDCLEGKDTSIILYSLLNSGGVSRKEYIFDGSEMYLLTVGARWNDSYDPVVSSVSYTRINEWKYTEKGWFCYELCVPEPPEVTEIVDGSELIRVIPLSEEYIELSEKYVYPLCYQGNNLLCSNWDTTTLSTLDYNGVYEYFYKMKYGEGLDPGNYSNGIPATDFECVIMEYLPVTAEQIREWGVYDEETHTYAWERLGCGNYNLSYFGTSVPEVIGVRQNEDGTMTLTVEAVCEMVIANDAVMTHELTIRVNEDGSFKYWGNEILDDGIQNIPEYHYRISGD</sequence>
<evidence type="ECO:0000313" key="3">
    <source>
        <dbReference type="EMBL" id="MBM6826190.1"/>
    </source>
</evidence>
<organism evidence="3 4">
    <name type="scientific">Mordavella massiliensis</name>
    <dbReference type="NCBI Taxonomy" id="1871024"/>
    <lineage>
        <taxon>Bacteria</taxon>
        <taxon>Bacillati</taxon>
        <taxon>Bacillota</taxon>
        <taxon>Clostridia</taxon>
        <taxon>Eubacteriales</taxon>
        <taxon>Clostridiaceae</taxon>
        <taxon>Mordavella</taxon>
    </lineage>
</organism>
<dbReference type="PROSITE" id="PS51257">
    <property type="entry name" value="PROKAR_LIPOPROTEIN"/>
    <property type="match status" value="1"/>
</dbReference>
<feature type="compositionally biased region" description="Basic and acidic residues" evidence="1">
    <location>
        <begin position="45"/>
        <end position="64"/>
    </location>
</feature>
<feature type="region of interest" description="Disordered" evidence="1">
    <location>
        <begin position="37"/>
        <end position="64"/>
    </location>
</feature>
<reference evidence="3" key="1">
    <citation type="submission" date="2020-08" db="EMBL/GenBank/DDBJ databases">
        <authorList>
            <person name="Cejkova D."/>
            <person name="Kubasova T."/>
            <person name="Jahodarova E."/>
            <person name="Rychlik I."/>
        </authorList>
    </citation>
    <scope>NUCLEOTIDE SEQUENCE</scope>
    <source>
        <strain evidence="3">An420c</strain>
    </source>
</reference>
<keyword evidence="2" id="KW-1133">Transmembrane helix</keyword>
<keyword evidence="2" id="KW-0472">Membrane</keyword>
<keyword evidence="4" id="KW-1185">Reference proteome</keyword>
<feature type="transmembrane region" description="Helical" evidence="2">
    <location>
        <begin position="12"/>
        <end position="30"/>
    </location>
</feature>
<dbReference type="RefSeq" id="WP_204908246.1">
    <property type="nucleotide sequence ID" value="NZ_JACJLV010000007.1"/>
</dbReference>
<dbReference type="AlphaFoldDB" id="A0A938X1X1"/>
<name>A0A938X1X1_9CLOT</name>
<protein>
    <submittedName>
        <fullName evidence="3">Uncharacterized protein</fullName>
    </submittedName>
</protein>
<dbReference type="EMBL" id="JACJLV010000007">
    <property type="protein sequence ID" value="MBM6826190.1"/>
    <property type="molecule type" value="Genomic_DNA"/>
</dbReference>
<evidence type="ECO:0000256" key="1">
    <source>
        <dbReference type="SAM" id="MobiDB-lite"/>
    </source>
</evidence>
<dbReference type="Proteomes" id="UP000713880">
    <property type="component" value="Unassembled WGS sequence"/>
</dbReference>
<reference evidence="3" key="2">
    <citation type="journal article" date="2021" name="Sci. Rep.">
        <title>The distribution of antibiotic resistance genes in chicken gut microbiota commensals.</title>
        <authorList>
            <person name="Juricova H."/>
            <person name="Matiasovicova J."/>
            <person name="Kubasova T."/>
            <person name="Cejkova D."/>
            <person name="Rychlik I."/>
        </authorList>
    </citation>
    <scope>NUCLEOTIDE SEQUENCE</scope>
    <source>
        <strain evidence="3">An420c</strain>
    </source>
</reference>
<accession>A0A938X1X1</accession>